<dbReference type="OrthoDB" id="1776265at2"/>
<reference evidence="8 9" key="1">
    <citation type="journal article" date="2016" name="Appl. Environ. Microbiol.">
        <title>Function and Phylogeny of Bacterial Butyryl Coenzyme A:Acetate Transferases and Their Diversity in the Proximal Colon of Swine.</title>
        <authorList>
            <person name="Trachsel J."/>
            <person name="Bayles D.O."/>
            <person name="Looft T."/>
            <person name="Levine U.Y."/>
            <person name="Allen H.K."/>
        </authorList>
    </citation>
    <scope>NUCLEOTIDE SEQUENCE [LARGE SCALE GENOMIC DNA]</scope>
    <source>
        <strain evidence="8 9">68-3-10</strain>
    </source>
</reference>
<name>A0A1Q9JHR8_9FIRM</name>
<evidence type="ECO:0000313" key="8">
    <source>
        <dbReference type="EMBL" id="OLR55715.1"/>
    </source>
</evidence>
<dbReference type="STRING" id="1261640.BHK98_06330"/>
<keyword evidence="9" id="KW-1185">Reference proteome</keyword>
<keyword evidence="1" id="KW-0134">Cell wall</keyword>
<keyword evidence="2" id="KW-0964">Secreted</keyword>
<sequence length="631" mass="71227">MPRRMQKKNDSKKVSALCCGSAAFVKGVKGIFHRAQHHKEASNPNSLRKKLLTMLAAFSIAFTVCQPGDAVTVHAAGSEVDAQTILQEALLNAAKGTPSEFAKWGTKKLIAAALNSDEVSDCDIIMGRLDDIVKNQTRMIDMLSEIDTKIMKKDLYDNMNEFIKKSWSGDFEKNYKGLTAVNAASYSSDAARASAQKNYLITSVAEMNPSSLHGGDCQFDKDVYTYGNYLTQGEWVLYSSERQPIYSIWHQTMKYKYKWEHQSYEEWAAFQNNVTESYLSAAAVDKLSILARIDAIEKYNKTHITSRISTDGLKTRLSMLDEQIAKVREIYNKYKVTPLADSIRHYQVPGHEMYLYTTAKEQAIINEANRKKGIHDLVTWYNKHRNNKSEYTQLTGIKGRWNDKMHRTDVSPNLNHWRSFISYDASTLTPTAEWMQQIYKDYEGKATLYQIFFDKDKGNLTPPSGWQKNWNFVVDPNPDHPMEYWDGGTFKADRIYTPTLNGSAALQKSIIYYYHNWNNNPPDTVRHYIGIGITKDPRGNADEISPDYDDIWNESSMDSDPQGCVIGASLSADEPKKDETSKVSDSLNHTDAKTSPETGDSAPILPLAGLAFLSALAAAGLLIRRKTSSEK</sequence>
<feature type="compositionally biased region" description="Basic and acidic residues" evidence="5">
    <location>
        <begin position="573"/>
        <end position="594"/>
    </location>
</feature>
<evidence type="ECO:0000256" key="6">
    <source>
        <dbReference type="SAM" id="Phobius"/>
    </source>
</evidence>
<feature type="domain" description="Gram-positive cocci surface proteins LPxTG" evidence="7">
    <location>
        <begin position="595"/>
        <end position="631"/>
    </location>
</feature>
<keyword evidence="6" id="KW-0472">Membrane</keyword>
<dbReference type="InterPro" id="IPR019931">
    <property type="entry name" value="LPXTG_anchor"/>
</dbReference>
<evidence type="ECO:0000259" key="7">
    <source>
        <dbReference type="PROSITE" id="PS50847"/>
    </source>
</evidence>
<evidence type="ECO:0000256" key="4">
    <source>
        <dbReference type="ARBA" id="ARBA00023088"/>
    </source>
</evidence>
<organism evidence="8 9">
    <name type="scientific">Hornefia porci</name>
    <dbReference type="NCBI Taxonomy" id="2652292"/>
    <lineage>
        <taxon>Bacteria</taxon>
        <taxon>Bacillati</taxon>
        <taxon>Bacillota</taxon>
        <taxon>Clostridia</taxon>
        <taxon>Peptostreptococcales</taxon>
        <taxon>Anaerovoracaceae</taxon>
        <taxon>Hornefia</taxon>
    </lineage>
</organism>
<keyword evidence="6" id="KW-1133">Transmembrane helix</keyword>
<dbReference type="NCBIfam" id="TIGR01167">
    <property type="entry name" value="LPXTG_anchor"/>
    <property type="match status" value="1"/>
</dbReference>
<evidence type="ECO:0000256" key="2">
    <source>
        <dbReference type="ARBA" id="ARBA00022525"/>
    </source>
</evidence>
<dbReference type="RefSeq" id="WP_075712705.1">
    <property type="nucleotide sequence ID" value="NZ_MJIE01000001.1"/>
</dbReference>
<keyword evidence="4" id="KW-0572">Peptidoglycan-anchor</keyword>
<comment type="caution">
    <text evidence="8">The sequence shown here is derived from an EMBL/GenBank/DDBJ whole genome shotgun (WGS) entry which is preliminary data.</text>
</comment>
<feature type="transmembrane region" description="Helical" evidence="6">
    <location>
        <begin position="604"/>
        <end position="623"/>
    </location>
</feature>
<protein>
    <recommendedName>
        <fullName evidence="7">Gram-positive cocci surface proteins LPxTG domain-containing protein</fullName>
    </recommendedName>
</protein>
<evidence type="ECO:0000256" key="3">
    <source>
        <dbReference type="ARBA" id="ARBA00022729"/>
    </source>
</evidence>
<dbReference type="Proteomes" id="UP000187404">
    <property type="component" value="Unassembled WGS sequence"/>
</dbReference>
<gene>
    <name evidence="8" type="ORF">BHK98_06330</name>
</gene>
<feature type="region of interest" description="Disordered" evidence="5">
    <location>
        <begin position="566"/>
        <end position="601"/>
    </location>
</feature>
<dbReference type="EMBL" id="MJIE01000001">
    <property type="protein sequence ID" value="OLR55715.1"/>
    <property type="molecule type" value="Genomic_DNA"/>
</dbReference>
<dbReference type="PROSITE" id="PS50847">
    <property type="entry name" value="GRAM_POS_ANCHORING"/>
    <property type="match status" value="1"/>
</dbReference>
<evidence type="ECO:0000313" key="9">
    <source>
        <dbReference type="Proteomes" id="UP000187404"/>
    </source>
</evidence>
<evidence type="ECO:0000256" key="5">
    <source>
        <dbReference type="SAM" id="MobiDB-lite"/>
    </source>
</evidence>
<keyword evidence="6" id="KW-0812">Transmembrane</keyword>
<accession>A0A1Q9JHR8</accession>
<evidence type="ECO:0000256" key="1">
    <source>
        <dbReference type="ARBA" id="ARBA00022512"/>
    </source>
</evidence>
<keyword evidence="3" id="KW-0732">Signal</keyword>
<proteinExistence type="predicted"/>
<dbReference type="AlphaFoldDB" id="A0A1Q9JHR8"/>